<dbReference type="EMBL" id="QBMN01000146">
    <property type="protein sequence ID" value="PZO36276.1"/>
    <property type="molecule type" value="Genomic_DNA"/>
</dbReference>
<evidence type="ECO:0000256" key="8">
    <source>
        <dbReference type="ARBA" id="ARBA00022982"/>
    </source>
</evidence>
<dbReference type="PANTHER" id="PTHR42809:SF1">
    <property type="entry name" value="FLAVODOXIN 1"/>
    <property type="match status" value="1"/>
</dbReference>
<dbReference type="NCBIfam" id="NF006739">
    <property type="entry name" value="PRK09267.1-5"/>
    <property type="match status" value="1"/>
</dbReference>
<dbReference type="InterPro" id="IPR001226">
    <property type="entry name" value="Flavodoxin_CS"/>
</dbReference>
<sequence>MTQIGLFFGTQTGNTETLAEAIRIEFGGDGVVTIHDIADASPEDFADYPCLIIGCPTWNIGELQSDWEGFFDELDEIDFSGKQVAYFGAGDQVGYADNFQDAMGILAEKITSLGATTVGQWPTDGYKFDDSKAVQNGKFVGLALDEDNQPELTGDRIKTWVAQLKSAFGV</sequence>
<dbReference type="NCBIfam" id="NF006738">
    <property type="entry name" value="PRK09267.1-4"/>
    <property type="match status" value="1"/>
</dbReference>
<dbReference type="PROSITE" id="PS00201">
    <property type="entry name" value="FLAVODOXIN"/>
    <property type="match status" value="1"/>
</dbReference>
<dbReference type="InterPro" id="IPR010086">
    <property type="entry name" value="Flavodoxin_lc"/>
</dbReference>
<dbReference type="InterPro" id="IPR050619">
    <property type="entry name" value="Flavodoxin"/>
</dbReference>
<feature type="domain" description="Flavodoxin-like" evidence="10">
    <location>
        <begin position="4"/>
        <end position="165"/>
    </location>
</feature>
<dbReference type="SUPFAM" id="SSF52218">
    <property type="entry name" value="Flavoproteins"/>
    <property type="match status" value="1"/>
</dbReference>
<keyword evidence="5 9" id="KW-0813">Transport</keyword>
<dbReference type="Proteomes" id="UP000249081">
    <property type="component" value="Unassembled WGS sequence"/>
</dbReference>
<dbReference type="Gene3D" id="3.40.50.360">
    <property type="match status" value="1"/>
</dbReference>
<proteinExistence type="inferred from homology"/>
<gene>
    <name evidence="11" type="ORF">DCF17_17470</name>
</gene>
<dbReference type="PIRSF" id="PIRSF038996">
    <property type="entry name" value="FldA"/>
    <property type="match status" value="1"/>
</dbReference>
<evidence type="ECO:0000256" key="7">
    <source>
        <dbReference type="ARBA" id="ARBA00022643"/>
    </source>
</evidence>
<reference evidence="12" key="1">
    <citation type="submission" date="2018-04" db="EMBL/GenBank/DDBJ databases">
        <authorList>
            <person name="Cornet L."/>
        </authorList>
    </citation>
    <scope>NUCLEOTIDE SEQUENCE [LARGE SCALE GENOMIC DNA]</scope>
</reference>
<evidence type="ECO:0000256" key="5">
    <source>
        <dbReference type="ARBA" id="ARBA00022448"/>
    </source>
</evidence>
<dbReference type="InterPro" id="IPR008254">
    <property type="entry name" value="Flavodoxin/NO_synth"/>
</dbReference>
<evidence type="ECO:0000313" key="12">
    <source>
        <dbReference type="Proteomes" id="UP000249081"/>
    </source>
</evidence>
<evidence type="ECO:0000259" key="10">
    <source>
        <dbReference type="PROSITE" id="PS50902"/>
    </source>
</evidence>
<evidence type="ECO:0000256" key="1">
    <source>
        <dbReference type="ARBA" id="ARBA00001917"/>
    </source>
</evidence>
<evidence type="ECO:0000256" key="9">
    <source>
        <dbReference type="PIRNR" id="PIRNR038996"/>
    </source>
</evidence>
<comment type="function">
    <text evidence="2 9">Low-potential electron donor to a number of redox enzymes.</text>
</comment>
<evidence type="ECO:0000256" key="3">
    <source>
        <dbReference type="ARBA" id="ARBA00005267"/>
    </source>
</evidence>
<dbReference type="InterPro" id="IPR029039">
    <property type="entry name" value="Flavoprotein-like_sf"/>
</dbReference>
<dbReference type="NCBIfam" id="NF006736">
    <property type="entry name" value="PRK09267.1-2"/>
    <property type="match status" value="1"/>
</dbReference>
<evidence type="ECO:0000256" key="4">
    <source>
        <dbReference type="ARBA" id="ARBA00017869"/>
    </source>
</evidence>
<dbReference type="PANTHER" id="PTHR42809">
    <property type="entry name" value="FLAVODOXIN 2"/>
    <property type="match status" value="1"/>
</dbReference>
<name>A0A2W4VV67_9CYAN</name>
<evidence type="ECO:0000256" key="6">
    <source>
        <dbReference type="ARBA" id="ARBA00022630"/>
    </source>
</evidence>
<reference evidence="11 12" key="2">
    <citation type="submission" date="2018-06" db="EMBL/GenBank/DDBJ databases">
        <title>Metagenomic assembly of (sub)arctic Cyanobacteria and their associated microbiome from non-axenic cultures.</title>
        <authorList>
            <person name="Baurain D."/>
        </authorList>
    </citation>
    <scope>NUCLEOTIDE SEQUENCE [LARGE SCALE GENOMIC DNA]</scope>
    <source>
        <strain evidence="11">ULC041bin1</strain>
    </source>
</reference>
<dbReference type="AlphaFoldDB" id="A0A2W4VV67"/>
<dbReference type="NCBIfam" id="TIGR01752">
    <property type="entry name" value="flav_long"/>
    <property type="match status" value="1"/>
</dbReference>
<dbReference type="GO" id="GO:0009055">
    <property type="term" value="F:electron transfer activity"/>
    <property type="evidence" value="ECO:0007669"/>
    <property type="project" value="UniProtKB-UniRule"/>
</dbReference>
<keyword evidence="8 9" id="KW-0249">Electron transport</keyword>
<organism evidence="11 12">
    <name type="scientific">Shackletoniella antarctica</name>
    <dbReference type="NCBI Taxonomy" id="268115"/>
    <lineage>
        <taxon>Bacteria</taxon>
        <taxon>Bacillati</taxon>
        <taxon>Cyanobacteriota</taxon>
        <taxon>Cyanophyceae</taxon>
        <taxon>Oculatellales</taxon>
        <taxon>Oculatellaceae</taxon>
        <taxon>Shackletoniella</taxon>
    </lineage>
</organism>
<evidence type="ECO:0000256" key="2">
    <source>
        <dbReference type="ARBA" id="ARBA00003297"/>
    </source>
</evidence>
<comment type="similarity">
    <text evidence="3 9">Belongs to the flavodoxin family.</text>
</comment>
<keyword evidence="7 9" id="KW-0288">FMN</keyword>
<protein>
    <recommendedName>
        <fullName evidence="4 9">Flavodoxin</fullName>
    </recommendedName>
</protein>
<evidence type="ECO:0000313" key="11">
    <source>
        <dbReference type="EMBL" id="PZO36276.1"/>
    </source>
</evidence>
<dbReference type="PROSITE" id="PS50902">
    <property type="entry name" value="FLAVODOXIN_LIKE"/>
    <property type="match status" value="1"/>
</dbReference>
<comment type="caution">
    <text evidence="11">The sequence shown here is derived from an EMBL/GenBank/DDBJ whole genome shotgun (WGS) entry which is preliminary data.</text>
</comment>
<dbReference type="Pfam" id="PF00258">
    <property type="entry name" value="Flavodoxin_1"/>
    <property type="match status" value="1"/>
</dbReference>
<keyword evidence="6 9" id="KW-0285">Flavoprotein</keyword>
<dbReference type="GO" id="GO:0010181">
    <property type="term" value="F:FMN binding"/>
    <property type="evidence" value="ECO:0007669"/>
    <property type="project" value="UniProtKB-UniRule"/>
</dbReference>
<accession>A0A2W4VV67</accession>
<comment type="cofactor">
    <cofactor evidence="1 9">
        <name>FMN</name>
        <dbReference type="ChEBI" id="CHEBI:58210"/>
    </cofactor>
</comment>